<sequence>MRRLLVVFLLLGLAQAQPLRIAAAANLSPVLPELVAAYEAAHPDVQLGVSYGASGQLVEQIRRGAPFQVFLSASPGYLRHLADAGVRIYTETPFARSPLVLYVPSRLGVTPTGFDVLADPRVRRVAVANPAYAPFGKAALTALKRAGWYARVEDKLIYAANVSQAAQMTVQGADAGFLALASALLPALRERGAYWRVPQDLYPPLLQVAAQLDPRPEAQRFVAFLGSEEARAILARHGYATP</sequence>
<name>A0A511RKE9_9DEIN</name>
<feature type="signal peptide" evidence="5">
    <location>
        <begin position="1"/>
        <end position="16"/>
    </location>
</feature>
<organism evidence="6 7">
    <name type="scientific">Oceanithermus desulfurans NBRC 100063</name>
    <dbReference type="NCBI Taxonomy" id="1227550"/>
    <lineage>
        <taxon>Bacteria</taxon>
        <taxon>Thermotogati</taxon>
        <taxon>Deinococcota</taxon>
        <taxon>Deinococci</taxon>
        <taxon>Thermales</taxon>
        <taxon>Thermaceae</taxon>
        <taxon>Oceanithermus</taxon>
    </lineage>
</organism>
<dbReference type="Proteomes" id="UP000321827">
    <property type="component" value="Unassembled WGS sequence"/>
</dbReference>
<accession>A0A511RKE9</accession>
<keyword evidence="2 4" id="KW-0479">Metal-binding</keyword>
<evidence type="ECO:0000256" key="4">
    <source>
        <dbReference type="PIRSR" id="PIRSR004846-1"/>
    </source>
</evidence>
<dbReference type="InterPro" id="IPR044084">
    <property type="entry name" value="AvModA-like_subst-bd"/>
</dbReference>
<dbReference type="SUPFAM" id="SSF53850">
    <property type="entry name" value="Periplasmic binding protein-like II"/>
    <property type="match status" value="1"/>
</dbReference>
<dbReference type="NCBIfam" id="TIGR01256">
    <property type="entry name" value="modA"/>
    <property type="match status" value="1"/>
</dbReference>
<dbReference type="AlphaFoldDB" id="A0A511RKE9"/>
<dbReference type="CDD" id="cd13539">
    <property type="entry name" value="PBP2_AvModA"/>
    <property type="match status" value="1"/>
</dbReference>
<evidence type="ECO:0000256" key="5">
    <source>
        <dbReference type="SAM" id="SignalP"/>
    </source>
</evidence>
<protein>
    <submittedName>
        <fullName evidence="6">Molybdate ABC transporter substrate-binding protein</fullName>
    </submittedName>
</protein>
<dbReference type="PANTHER" id="PTHR30632">
    <property type="entry name" value="MOLYBDATE-BINDING PERIPLASMIC PROTEIN"/>
    <property type="match status" value="1"/>
</dbReference>
<gene>
    <name evidence="6" type="primary">modA</name>
    <name evidence="6" type="ORF">ODE01S_15750</name>
</gene>
<evidence type="ECO:0000313" key="6">
    <source>
        <dbReference type="EMBL" id="GEM90141.1"/>
    </source>
</evidence>
<feature type="chain" id="PRO_5022180858" evidence="5">
    <location>
        <begin position="17"/>
        <end position="242"/>
    </location>
</feature>
<dbReference type="Gene3D" id="3.40.190.10">
    <property type="entry name" value="Periplasmic binding protein-like II"/>
    <property type="match status" value="2"/>
</dbReference>
<keyword evidence="4" id="KW-0500">Molybdenum</keyword>
<dbReference type="PANTHER" id="PTHR30632:SF14">
    <property type="entry name" value="TUNGSTATE_MOLYBDATE_CHROMATE-BINDING PROTEIN MODA"/>
    <property type="match status" value="1"/>
</dbReference>
<feature type="binding site" evidence="4">
    <location>
        <position position="162"/>
    </location>
    <ligand>
        <name>molybdate</name>
        <dbReference type="ChEBI" id="CHEBI:36264"/>
    </ligand>
</feature>
<evidence type="ECO:0000256" key="3">
    <source>
        <dbReference type="ARBA" id="ARBA00022729"/>
    </source>
</evidence>
<dbReference type="Pfam" id="PF13531">
    <property type="entry name" value="SBP_bac_11"/>
    <property type="match status" value="1"/>
</dbReference>
<dbReference type="InterPro" id="IPR050682">
    <property type="entry name" value="ModA/WtpA"/>
</dbReference>
<dbReference type="PIRSF" id="PIRSF004846">
    <property type="entry name" value="ModA"/>
    <property type="match status" value="1"/>
</dbReference>
<proteinExistence type="inferred from homology"/>
<feature type="binding site" evidence="4">
    <location>
        <position position="54"/>
    </location>
    <ligand>
        <name>molybdate</name>
        <dbReference type="ChEBI" id="CHEBI:36264"/>
    </ligand>
</feature>
<keyword evidence="3 5" id="KW-0732">Signal</keyword>
<dbReference type="InterPro" id="IPR005950">
    <property type="entry name" value="ModA"/>
</dbReference>
<dbReference type="GO" id="GO:0015689">
    <property type="term" value="P:molybdate ion transport"/>
    <property type="evidence" value="ECO:0007669"/>
    <property type="project" value="InterPro"/>
</dbReference>
<evidence type="ECO:0000313" key="7">
    <source>
        <dbReference type="Proteomes" id="UP000321827"/>
    </source>
</evidence>
<dbReference type="RefSeq" id="WP_183677617.1">
    <property type="nucleotide sequence ID" value="NZ_BJXN01000010.1"/>
</dbReference>
<evidence type="ECO:0000256" key="1">
    <source>
        <dbReference type="ARBA" id="ARBA00009175"/>
    </source>
</evidence>
<comment type="similarity">
    <text evidence="1">Belongs to the bacterial solute-binding protein ModA family.</text>
</comment>
<reference evidence="6 7" key="1">
    <citation type="submission" date="2019-07" db="EMBL/GenBank/DDBJ databases">
        <title>Whole genome shotgun sequence of Oceanithermus desulfurans NBRC 100063.</title>
        <authorList>
            <person name="Hosoyama A."/>
            <person name="Uohara A."/>
            <person name="Ohji S."/>
            <person name="Ichikawa N."/>
        </authorList>
    </citation>
    <scope>NUCLEOTIDE SEQUENCE [LARGE SCALE GENOMIC DNA]</scope>
    <source>
        <strain evidence="6 7">NBRC 100063</strain>
    </source>
</reference>
<dbReference type="GO" id="GO:0046872">
    <property type="term" value="F:metal ion binding"/>
    <property type="evidence" value="ECO:0007669"/>
    <property type="project" value="UniProtKB-KW"/>
</dbReference>
<evidence type="ECO:0000256" key="2">
    <source>
        <dbReference type="ARBA" id="ARBA00022723"/>
    </source>
</evidence>
<comment type="caution">
    <text evidence="6">The sequence shown here is derived from an EMBL/GenBank/DDBJ whole genome shotgun (WGS) entry which is preliminary data.</text>
</comment>
<dbReference type="GO" id="GO:0030973">
    <property type="term" value="F:molybdate ion binding"/>
    <property type="evidence" value="ECO:0007669"/>
    <property type="project" value="InterPro"/>
</dbReference>
<dbReference type="EMBL" id="BJXN01000010">
    <property type="protein sequence ID" value="GEM90141.1"/>
    <property type="molecule type" value="Genomic_DNA"/>
</dbReference>